<keyword evidence="6 15" id="KW-0396">Initiation factor</keyword>
<dbReference type="InterPro" id="IPR036925">
    <property type="entry name" value="TIF_IF2_dom3_sf"/>
</dbReference>
<dbReference type="FunFam" id="3.40.50.300:FF:000112">
    <property type="entry name" value="Eukaryotic translation initiation factor 5B"/>
    <property type="match status" value="1"/>
</dbReference>
<dbReference type="GO" id="GO:0005525">
    <property type="term" value="F:GTP binding"/>
    <property type="evidence" value="ECO:0007669"/>
    <property type="project" value="UniProtKB-KW"/>
</dbReference>
<protein>
    <recommendedName>
        <fullName evidence="4">Eukaryotic translation initiation factor 5B</fullName>
        <ecNumber evidence="3">3.6.5.3</ecNumber>
    </recommendedName>
    <alternativeName>
        <fullName evidence="12">Translation initiation factor IF-2</fullName>
    </alternativeName>
</protein>
<dbReference type="EMBL" id="BGPR01023491">
    <property type="protein sequence ID" value="GBN90702.1"/>
    <property type="molecule type" value="Genomic_DNA"/>
</dbReference>
<keyword evidence="8" id="KW-0547">Nucleotide-binding</keyword>
<feature type="compositionally biased region" description="Basic and acidic residues" evidence="13">
    <location>
        <begin position="319"/>
        <end position="359"/>
    </location>
</feature>
<sequence>MGKNRKAKQVVNQTNVESEGNAPDPGAPVEFLTSDDFQVVQKKRHHSKKSPDDQEEREFLPRSRTSSSRFADAEEAIGCHSGFWGVKSQECSPEDITAHEESQNGAETCNGGEGVLENGGGDYLPEVCNGVEKICLNGGGAEKNEETDDEISENVFNFERPHPVEGVEVLGSGDENETNVRDLNQNVEPEEIASSKVIQSERKDASLSLHIDCTADTDAIAPDNSSPGSEDADASKISELGCHTEKGSSKRKKEKKVKDKKSGDGSATGRVLTNSSSSDFSEVHAVSNDEEHESKGKDEREKRDRKRPSKKQLAAIHDALMKAKDEEERRRQEEEAQRKLAEEAEKQAQERQRLEQEKKEKKKLKEKQKRERLKSEGRLLSKSQKQSRARLAATLEAFRQQGVDVPQIGEKRPRGPPMDKANRKRLDSSQSDSGIVSKLERHKSESLSSQESGKESLSDLPSSFDSKESWDIHDFRAAEGVTTESDAGHFSCSEESDAIDEDHRTVYALPKPKDAVEKSSLVKPKSNVPDTSASEEKKDSATLRSPVICVLGHVDTGKTKLLDFIRKTHVQDSEAGGITQQIGATMIPQDALKEKCKMVNNFASFQLKVPGLLVIDTPGHESFRNLRSRGTSVCDIAILVVDIMHGLEPQTLESIDLLKKSKIPFVVALNKIDRIYGWKSSKDEDIQDVINKQNSTTLMEFKKRYQDIILQFANQCLNAVLFYENPDTRTFVSMVPTSAITGDGMGNLLSLVTQLTQSLLRKRLTFSQELQATVLEVKVISGLGTTIDVILVNGRLQEGDTIVLVGHEGPVVTQIRSLLMPRPLKEMRVKNPYIEYKTVEGAQGVKLTGKDFDKTIAGMPLFVAKNQAEIEHLKSEATELLNQTVSNIRTSERGVFVLASTLGSLEALLDYLASASIPYVGVKVGPVVKRDVMKASIMLEHDKLYATILAFDVKIDKDAQELADSVGVKIFSANIIYHLFDMFVKYREEFDKKRDEARHHAVFPCILKVLPSDAGEPGGSPLVLDVLVEAGSLRQYTPLCVSTKSNLELGIVSAIEVDEEYVACAKEGQRARVTVEAKGGDPPKAYGTHFDDEDYLISRVTRQSIEVCKEHYRDELDDTDWHLMSELKKMLHLHA</sequence>
<dbReference type="SUPFAM" id="SSF52540">
    <property type="entry name" value="P-loop containing nucleoside triphosphate hydrolases"/>
    <property type="match status" value="1"/>
</dbReference>
<dbReference type="FunFam" id="2.40.30.10:FF:000013">
    <property type="entry name" value="eukaryotic translation initiation factor 5B"/>
    <property type="match status" value="1"/>
</dbReference>
<comment type="subcellular location">
    <subcellularLocation>
        <location evidence="1">Cytoplasm</location>
    </subcellularLocation>
</comment>
<dbReference type="OrthoDB" id="6430596at2759"/>
<keyword evidence="16" id="KW-1185">Reference proteome</keyword>
<evidence type="ECO:0000313" key="15">
    <source>
        <dbReference type="EMBL" id="GBN90702.1"/>
    </source>
</evidence>
<reference evidence="15 16" key="1">
    <citation type="journal article" date="2019" name="Sci. Rep.">
        <title>Orb-weaving spider Araneus ventricosus genome elucidates the spidroin gene catalogue.</title>
        <authorList>
            <person name="Kono N."/>
            <person name="Nakamura H."/>
            <person name="Ohtoshi R."/>
            <person name="Moran D.A.P."/>
            <person name="Shinohara A."/>
            <person name="Yoshida Y."/>
            <person name="Fujiwara M."/>
            <person name="Mori M."/>
            <person name="Tomita M."/>
            <person name="Arakawa K."/>
        </authorList>
    </citation>
    <scope>NUCLEOTIDE SEQUENCE [LARGE SCALE GENOMIC DNA]</scope>
</reference>
<dbReference type="NCBIfam" id="NF003078">
    <property type="entry name" value="PRK04004.1"/>
    <property type="match status" value="1"/>
</dbReference>
<evidence type="ECO:0000256" key="10">
    <source>
        <dbReference type="ARBA" id="ARBA00022917"/>
    </source>
</evidence>
<dbReference type="Pfam" id="PF11987">
    <property type="entry name" value="IF-2"/>
    <property type="match status" value="1"/>
</dbReference>
<feature type="region of interest" description="Disordered" evidence="13">
    <location>
        <begin position="510"/>
        <end position="539"/>
    </location>
</feature>
<evidence type="ECO:0000256" key="7">
    <source>
        <dbReference type="ARBA" id="ARBA00022723"/>
    </source>
</evidence>
<dbReference type="GO" id="GO:0005739">
    <property type="term" value="C:mitochondrion"/>
    <property type="evidence" value="ECO:0007669"/>
    <property type="project" value="TreeGrafter"/>
</dbReference>
<comment type="caution">
    <text evidence="15">The sequence shown here is derived from an EMBL/GenBank/DDBJ whole genome shotgun (WGS) entry which is preliminary data.</text>
</comment>
<dbReference type="PANTHER" id="PTHR43381">
    <property type="entry name" value="TRANSLATION INITIATION FACTOR IF-2-RELATED"/>
    <property type="match status" value="1"/>
</dbReference>
<dbReference type="Pfam" id="PF00009">
    <property type="entry name" value="GTP_EFTU"/>
    <property type="match status" value="1"/>
</dbReference>
<dbReference type="GO" id="GO:0003743">
    <property type="term" value="F:translation initiation factor activity"/>
    <property type="evidence" value="ECO:0007669"/>
    <property type="project" value="UniProtKB-KW"/>
</dbReference>
<feature type="region of interest" description="Disordered" evidence="13">
    <location>
        <begin position="168"/>
        <end position="203"/>
    </location>
</feature>
<keyword evidence="5" id="KW-0963">Cytoplasm</keyword>
<dbReference type="PROSITE" id="PS51722">
    <property type="entry name" value="G_TR_2"/>
    <property type="match status" value="1"/>
</dbReference>
<accession>A0A4Y2SQU3</accession>
<feature type="domain" description="Tr-type G" evidence="14">
    <location>
        <begin position="543"/>
        <end position="760"/>
    </location>
</feature>
<evidence type="ECO:0000256" key="5">
    <source>
        <dbReference type="ARBA" id="ARBA00022490"/>
    </source>
</evidence>
<dbReference type="PRINTS" id="PR00315">
    <property type="entry name" value="ELONGATNFCT"/>
</dbReference>
<keyword evidence="11" id="KW-0342">GTP-binding</keyword>
<feature type="region of interest" description="Disordered" evidence="13">
    <location>
        <begin position="1"/>
        <end position="72"/>
    </location>
</feature>
<dbReference type="InterPro" id="IPR009000">
    <property type="entry name" value="Transl_B-barrel_sf"/>
</dbReference>
<dbReference type="Gene3D" id="2.40.30.10">
    <property type="entry name" value="Translation factors"/>
    <property type="match status" value="2"/>
</dbReference>
<evidence type="ECO:0000256" key="12">
    <source>
        <dbReference type="ARBA" id="ARBA00032478"/>
    </source>
</evidence>
<evidence type="ECO:0000256" key="1">
    <source>
        <dbReference type="ARBA" id="ARBA00004496"/>
    </source>
</evidence>
<dbReference type="GO" id="GO:0003924">
    <property type="term" value="F:GTPase activity"/>
    <property type="evidence" value="ECO:0007669"/>
    <property type="project" value="InterPro"/>
</dbReference>
<evidence type="ECO:0000256" key="11">
    <source>
        <dbReference type="ARBA" id="ARBA00023134"/>
    </source>
</evidence>
<dbReference type="InterPro" id="IPR005225">
    <property type="entry name" value="Small_GTP-bd"/>
</dbReference>
<dbReference type="SUPFAM" id="SSF50447">
    <property type="entry name" value="Translation proteins"/>
    <property type="match status" value="1"/>
</dbReference>
<evidence type="ECO:0000256" key="6">
    <source>
        <dbReference type="ARBA" id="ARBA00022540"/>
    </source>
</evidence>
<feature type="compositionally biased region" description="Basic and acidic residues" evidence="13">
    <location>
        <begin position="287"/>
        <end position="302"/>
    </location>
</feature>
<dbReference type="Gene3D" id="3.40.50.10050">
    <property type="entry name" value="Translation initiation factor IF- 2, domain 3"/>
    <property type="match status" value="1"/>
</dbReference>
<dbReference type="CDD" id="cd03703">
    <property type="entry name" value="aeIF5B_II"/>
    <property type="match status" value="1"/>
</dbReference>
<dbReference type="Proteomes" id="UP000499080">
    <property type="component" value="Unassembled WGS sequence"/>
</dbReference>
<evidence type="ECO:0000256" key="3">
    <source>
        <dbReference type="ARBA" id="ARBA00011986"/>
    </source>
</evidence>
<dbReference type="InterPro" id="IPR000795">
    <property type="entry name" value="T_Tr_GTP-bd_dom"/>
</dbReference>
<dbReference type="InterPro" id="IPR027417">
    <property type="entry name" value="P-loop_NTPase"/>
</dbReference>
<dbReference type="GO" id="GO:0046872">
    <property type="term" value="F:metal ion binding"/>
    <property type="evidence" value="ECO:0007669"/>
    <property type="project" value="UniProtKB-KW"/>
</dbReference>
<feature type="region of interest" description="Disordered" evidence="13">
    <location>
        <begin position="217"/>
        <end position="466"/>
    </location>
</feature>
<keyword evidence="9" id="KW-0378">Hydrolase</keyword>
<dbReference type="NCBIfam" id="TIGR00231">
    <property type="entry name" value="small_GTP"/>
    <property type="match status" value="1"/>
</dbReference>
<evidence type="ECO:0000256" key="9">
    <source>
        <dbReference type="ARBA" id="ARBA00022801"/>
    </source>
</evidence>
<feature type="compositionally biased region" description="Polar residues" evidence="13">
    <location>
        <begin position="271"/>
        <end position="280"/>
    </location>
</feature>
<dbReference type="Gene3D" id="3.40.50.300">
    <property type="entry name" value="P-loop containing nucleotide triphosphate hydrolases"/>
    <property type="match status" value="1"/>
</dbReference>
<proteinExistence type="inferred from homology"/>
<evidence type="ECO:0000313" key="16">
    <source>
        <dbReference type="Proteomes" id="UP000499080"/>
    </source>
</evidence>
<organism evidence="15 16">
    <name type="scientific">Araneus ventricosus</name>
    <name type="common">Orbweaver spider</name>
    <name type="synonym">Epeira ventricosa</name>
    <dbReference type="NCBI Taxonomy" id="182803"/>
    <lineage>
        <taxon>Eukaryota</taxon>
        <taxon>Metazoa</taxon>
        <taxon>Ecdysozoa</taxon>
        <taxon>Arthropoda</taxon>
        <taxon>Chelicerata</taxon>
        <taxon>Arachnida</taxon>
        <taxon>Araneae</taxon>
        <taxon>Araneomorphae</taxon>
        <taxon>Entelegynae</taxon>
        <taxon>Araneoidea</taxon>
        <taxon>Araneidae</taxon>
        <taxon>Araneus</taxon>
    </lineage>
</organism>
<feature type="region of interest" description="Disordered" evidence="13">
    <location>
        <begin position="91"/>
        <end position="117"/>
    </location>
</feature>
<feature type="compositionally biased region" description="Basic and acidic residues" evidence="13">
    <location>
        <begin position="49"/>
        <end position="61"/>
    </location>
</feature>
<evidence type="ECO:0000256" key="13">
    <source>
        <dbReference type="SAM" id="MobiDB-lite"/>
    </source>
</evidence>
<evidence type="ECO:0000256" key="8">
    <source>
        <dbReference type="ARBA" id="ARBA00022741"/>
    </source>
</evidence>
<gene>
    <name evidence="15" type="primary">EIF5B_1</name>
    <name evidence="15" type="ORF">AVEN_139943_1</name>
</gene>
<evidence type="ECO:0000256" key="2">
    <source>
        <dbReference type="ARBA" id="ARBA00007733"/>
    </source>
</evidence>
<dbReference type="InterPro" id="IPR015760">
    <property type="entry name" value="TIF_IF2"/>
</dbReference>
<dbReference type="FunFam" id="3.40.50.10050:FF:000002">
    <property type="entry name" value="Eukaryotic translation initiation factor 5B"/>
    <property type="match status" value="1"/>
</dbReference>
<evidence type="ECO:0000259" key="14">
    <source>
        <dbReference type="PROSITE" id="PS51722"/>
    </source>
</evidence>
<feature type="compositionally biased region" description="Basic residues" evidence="13">
    <location>
        <begin position="360"/>
        <end position="372"/>
    </location>
</feature>
<dbReference type="AlphaFoldDB" id="A0A4Y2SQU3"/>
<dbReference type="CDD" id="cd01887">
    <property type="entry name" value="IF2_eIF5B"/>
    <property type="match status" value="1"/>
</dbReference>
<name>A0A4Y2SQU3_ARAVE</name>
<dbReference type="EC" id="3.6.5.3" evidence="3"/>
<keyword evidence="10" id="KW-0648">Protein biosynthesis</keyword>
<keyword evidence="7" id="KW-0479">Metal-binding</keyword>
<dbReference type="PANTHER" id="PTHR43381:SF4">
    <property type="entry name" value="EUKARYOTIC TRANSLATION INITIATION FACTOR 5B"/>
    <property type="match status" value="1"/>
</dbReference>
<dbReference type="SUPFAM" id="SSF52156">
    <property type="entry name" value="Initiation factor IF2/eIF5b, domain 3"/>
    <property type="match status" value="1"/>
</dbReference>
<evidence type="ECO:0000256" key="4">
    <source>
        <dbReference type="ARBA" id="ARBA00013824"/>
    </source>
</evidence>
<comment type="similarity">
    <text evidence="2">Belongs to the TRAFAC class translation factor GTPase superfamily. Classic translation factor GTPase family. IF-2 subfamily.</text>
</comment>
<dbReference type="InterPro" id="IPR023115">
    <property type="entry name" value="TIF_IF2_dom3"/>
</dbReference>